<name>A0A0B1TMG8_OESDE</name>
<protein>
    <submittedName>
        <fullName evidence="1">Uncharacterized protein</fullName>
    </submittedName>
</protein>
<evidence type="ECO:0000313" key="1">
    <source>
        <dbReference type="EMBL" id="KHJ98728.1"/>
    </source>
</evidence>
<accession>A0A0B1TMG8</accession>
<dbReference type="EMBL" id="KN549281">
    <property type="protein sequence ID" value="KHJ98728.1"/>
    <property type="molecule type" value="Genomic_DNA"/>
</dbReference>
<dbReference type="Proteomes" id="UP000053660">
    <property type="component" value="Unassembled WGS sequence"/>
</dbReference>
<gene>
    <name evidence="1" type="ORF">OESDEN_01297</name>
</gene>
<sequence length="125" mass="14334">MEMDRSTILTVWSAPTTFEKIVGNLWRAKLDSEISHNISSEFDAFTRHCMTTTSEDTGITYHYSPNGTVYLLADVDETMCAYSLERTIPSEYDVPNIAVSGFFRLYFQKLSAEFYIIELHPILCL</sequence>
<organism evidence="1 2">
    <name type="scientific">Oesophagostomum dentatum</name>
    <name type="common">Nodular worm</name>
    <dbReference type="NCBI Taxonomy" id="61180"/>
    <lineage>
        <taxon>Eukaryota</taxon>
        <taxon>Metazoa</taxon>
        <taxon>Ecdysozoa</taxon>
        <taxon>Nematoda</taxon>
        <taxon>Chromadorea</taxon>
        <taxon>Rhabditida</taxon>
        <taxon>Rhabditina</taxon>
        <taxon>Rhabditomorpha</taxon>
        <taxon>Strongyloidea</taxon>
        <taxon>Strongylidae</taxon>
        <taxon>Oesophagostomum</taxon>
    </lineage>
</organism>
<dbReference type="AlphaFoldDB" id="A0A0B1TMG8"/>
<dbReference type="OrthoDB" id="5869559at2759"/>
<proteinExistence type="predicted"/>
<evidence type="ECO:0000313" key="2">
    <source>
        <dbReference type="Proteomes" id="UP000053660"/>
    </source>
</evidence>
<keyword evidence="2" id="KW-1185">Reference proteome</keyword>
<reference evidence="1 2" key="1">
    <citation type="submission" date="2014-03" db="EMBL/GenBank/DDBJ databases">
        <title>Draft genome of the hookworm Oesophagostomum dentatum.</title>
        <authorList>
            <person name="Mitreva M."/>
        </authorList>
    </citation>
    <scope>NUCLEOTIDE SEQUENCE [LARGE SCALE GENOMIC DNA]</scope>
    <source>
        <strain evidence="1 2">OD-Hann</strain>
    </source>
</reference>